<name>A0A1I6FS12_9RHOB</name>
<organism evidence="1 2">
    <name type="scientific">Litoreibacter janthinus</name>
    <dbReference type="NCBI Taxonomy" id="670154"/>
    <lineage>
        <taxon>Bacteria</taxon>
        <taxon>Pseudomonadati</taxon>
        <taxon>Pseudomonadota</taxon>
        <taxon>Alphaproteobacteria</taxon>
        <taxon>Rhodobacterales</taxon>
        <taxon>Roseobacteraceae</taxon>
        <taxon>Litoreibacter</taxon>
    </lineage>
</organism>
<sequence length="53" mass="5909">MEYLRSHRILKWLLPSQPPSSVNSVSAFLLAIYAVVQVRCGLVFLSETVSKAC</sequence>
<evidence type="ECO:0000313" key="1">
    <source>
        <dbReference type="EMBL" id="SFR32704.1"/>
    </source>
</evidence>
<proteinExistence type="predicted"/>
<dbReference type="STRING" id="670154.SAMN04488002_0185"/>
<dbReference type="AlphaFoldDB" id="A0A1I6FS12"/>
<protein>
    <submittedName>
        <fullName evidence="1">Uncharacterized protein</fullName>
    </submittedName>
</protein>
<dbReference type="EMBL" id="FOYO01000001">
    <property type="protein sequence ID" value="SFR32704.1"/>
    <property type="molecule type" value="Genomic_DNA"/>
</dbReference>
<reference evidence="2" key="1">
    <citation type="submission" date="2016-10" db="EMBL/GenBank/DDBJ databases">
        <authorList>
            <person name="Varghese N."/>
            <person name="Submissions S."/>
        </authorList>
    </citation>
    <scope>NUCLEOTIDE SEQUENCE [LARGE SCALE GENOMIC DNA]</scope>
    <source>
        <strain evidence="2">DSM 26921</strain>
    </source>
</reference>
<accession>A0A1I6FS12</accession>
<keyword evidence="2" id="KW-1185">Reference proteome</keyword>
<evidence type="ECO:0000313" key="2">
    <source>
        <dbReference type="Proteomes" id="UP000199658"/>
    </source>
</evidence>
<dbReference type="Proteomes" id="UP000199658">
    <property type="component" value="Unassembled WGS sequence"/>
</dbReference>
<gene>
    <name evidence="1" type="ORF">SAMN04488002_0185</name>
</gene>